<comment type="caution">
    <text evidence="3">The sequence shown here is derived from an EMBL/GenBank/DDBJ whole genome shotgun (WGS) entry which is preliminary data.</text>
</comment>
<keyword evidence="1" id="KW-0175">Coiled coil</keyword>
<keyword evidence="4" id="KW-1185">Reference proteome</keyword>
<evidence type="ECO:0000256" key="2">
    <source>
        <dbReference type="SAM" id="MobiDB-lite"/>
    </source>
</evidence>
<dbReference type="AlphaFoldDB" id="A0AAD5VZP0"/>
<gene>
    <name evidence="3" type="ORF">NP233_g1950</name>
</gene>
<dbReference type="EMBL" id="JANIEX010000078">
    <property type="protein sequence ID" value="KAJ3574155.1"/>
    <property type="molecule type" value="Genomic_DNA"/>
</dbReference>
<name>A0AAD5VZP0_9AGAR</name>
<accession>A0AAD5VZP0</accession>
<dbReference type="Proteomes" id="UP001213000">
    <property type="component" value="Unassembled WGS sequence"/>
</dbReference>
<reference evidence="3" key="1">
    <citation type="submission" date="2022-07" db="EMBL/GenBank/DDBJ databases">
        <title>Genome Sequence of Leucocoprinus birnbaumii.</title>
        <authorList>
            <person name="Buettner E."/>
        </authorList>
    </citation>
    <scope>NUCLEOTIDE SEQUENCE</scope>
    <source>
        <strain evidence="3">VT141</strain>
    </source>
</reference>
<proteinExistence type="predicted"/>
<evidence type="ECO:0000313" key="4">
    <source>
        <dbReference type="Proteomes" id="UP001213000"/>
    </source>
</evidence>
<feature type="coiled-coil region" evidence="1">
    <location>
        <begin position="14"/>
        <end position="41"/>
    </location>
</feature>
<feature type="compositionally biased region" description="Basic and acidic residues" evidence="2">
    <location>
        <begin position="259"/>
        <end position="268"/>
    </location>
</feature>
<organism evidence="3 4">
    <name type="scientific">Leucocoprinus birnbaumii</name>
    <dbReference type="NCBI Taxonomy" id="56174"/>
    <lineage>
        <taxon>Eukaryota</taxon>
        <taxon>Fungi</taxon>
        <taxon>Dikarya</taxon>
        <taxon>Basidiomycota</taxon>
        <taxon>Agaricomycotina</taxon>
        <taxon>Agaricomycetes</taxon>
        <taxon>Agaricomycetidae</taxon>
        <taxon>Agaricales</taxon>
        <taxon>Agaricineae</taxon>
        <taxon>Agaricaceae</taxon>
        <taxon>Leucocoprinus</taxon>
    </lineage>
</organism>
<evidence type="ECO:0000313" key="3">
    <source>
        <dbReference type="EMBL" id="KAJ3574155.1"/>
    </source>
</evidence>
<dbReference type="Pfam" id="PF20414">
    <property type="entry name" value="DUF6698"/>
    <property type="match status" value="1"/>
</dbReference>
<feature type="region of interest" description="Disordered" evidence="2">
    <location>
        <begin position="259"/>
        <end position="279"/>
    </location>
</feature>
<protein>
    <submittedName>
        <fullName evidence="3">Uncharacterized protein</fullName>
    </submittedName>
</protein>
<dbReference type="InterPro" id="IPR046521">
    <property type="entry name" value="DUF6698"/>
</dbReference>
<sequence>MSHSPSLSRSPSSFSSLEEENIALKRKISELEKQIEESGTKRKLSSSLGELFVDSLPAMKQQLCSLGKLIGVLLQMQREYRILPSPMMKWRWQEHMQDRCFSGYCKLIEIAPHIAELLRMMDTEKKLAEYLEKLESGINSSRTDDNSHMKWKVAGWINNAFKPQDHLKLKSCSNRGLQHNVCGRLLTPIEVDWDDLDICEAIRSGTSDFNINESYFLHCFYPDGQVDPNNVEHNFLHSCWLLLAFHAIFISPSVDEDDYTKTSEDEPPHKKHKCSAHSEASKSNVASRIGMNGRVTGCAIAYTAVILVFNLTDASR</sequence>
<evidence type="ECO:0000256" key="1">
    <source>
        <dbReference type="SAM" id="Coils"/>
    </source>
</evidence>